<organism evidence="5 6">
    <name type="scientific">Mucor plumbeus</name>
    <dbReference type="NCBI Taxonomy" id="97098"/>
    <lineage>
        <taxon>Eukaryota</taxon>
        <taxon>Fungi</taxon>
        <taxon>Fungi incertae sedis</taxon>
        <taxon>Mucoromycota</taxon>
        <taxon>Mucoromycotina</taxon>
        <taxon>Mucoromycetes</taxon>
        <taxon>Mucorales</taxon>
        <taxon>Mucorineae</taxon>
        <taxon>Mucoraceae</taxon>
        <taxon>Mucor</taxon>
    </lineage>
</organism>
<comment type="subcellular location">
    <subcellularLocation>
        <location evidence="1 2">Nucleus</location>
    </subcellularLocation>
</comment>
<dbReference type="SUPFAM" id="SSF46689">
    <property type="entry name" value="Homeodomain-like"/>
    <property type="match status" value="1"/>
</dbReference>
<keyword evidence="1 2" id="KW-0238">DNA-binding</keyword>
<evidence type="ECO:0000313" key="6">
    <source>
        <dbReference type="Proteomes" id="UP000650833"/>
    </source>
</evidence>
<dbReference type="CDD" id="cd00086">
    <property type="entry name" value="homeodomain"/>
    <property type="match status" value="1"/>
</dbReference>
<evidence type="ECO:0000256" key="2">
    <source>
        <dbReference type="RuleBase" id="RU000682"/>
    </source>
</evidence>
<feature type="DNA-binding region" description="Homeobox" evidence="1">
    <location>
        <begin position="582"/>
        <end position="645"/>
    </location>
</feature>
<dbReference type="InterPro" id="IPR009057">
    <property type="entry name" value="Homeodomain-like_sf"/>
</dbReference>
<accession>A0A8H7QDL0</accession>
<keyword evidence="6" id="KW-1185">Reference proteome</keyword>
<dbReference type="Pfam" id="PF00046">
    <property type="entry name" value="Homeodomain"/>
    <property type="match status" value="1"/>
</dbReference>
<dbReference type="InterPro" id="IPR001356">
    <property type="entry name" value="HD"/>
</dbReference>
<feature type="compositionally biased region" description="Polar residues" evidence="3">
    <location>
        <begin position="423"/>
        <end position="438"/>
    </location>
</feature>
<dbReference type="GO" id="GO:0005634">
    <property type="term" value="C:nucleus"/>
    <property type="evidence" value="ECO:0007669"/>
    <property type="project" value="UniProtKB-SubCell"/>
</dbReference>
<keyword evidence="1 2" id="KW-0539">Nucleus</keyword>
<dbReference type="EMBL" id="JAEPRC010001149">
    <property type="protein sequence ID" value="KAG2189855.1"/>
    <property type="molecule type" value="Genomic_DNA"/>
</dbReference>
<dbReference type="Proteomes" id="UP000650833">
    <property type="component" value="Unassembled WGS sequence"/>
</dbReference>
<evidence type="ECO:0000256" key="1">
    <source>
        <dbReference type="PROSITE-ProRule" id="PRU00108"/>
    </source>
</evidence>
<evidence type="ECO:0000256" key="3">
    <source>
        <dbReference type="SAM" id="MobiDB-lite"/>
    </source>
</evidence>
<keyword evidence="1 2" id="KW-0371">Homeobox</keyword>
<dbReference type="Gene3D" id="1.10.10.60">
    <property type="entry name" value="Homeodomain-like"/>
    <property type="match status" value="1"/>
</dbReference>
<dbReference type="GO" id="GO:0003677">
    <property type="term" value="F:DNA binding"/>
    <property type="evidence" value="ECO:0007669"/>
    <property type="project" value="UniProtKB-UniRule"/>
</dbReference>
<reference evidence="5" key="1">
    <citation type="submission" date="2020-12" db="EMBL/GenBank/DDBJ databases">
        <title>Metabolic potential, ecology and presence of endohyphal bacteria is reflected in genomic diversity of Mucoromycotina.</title>
        <authorList>
            <person name="Muszewska A."/>
            <person name="Okrasinska A."/>
            <person name="Steczkiewicz K."/>
            <person name="Drgas O."/>
            <person name="Orlowska M."/>
            <person name="Perlinska-Lenart U."/>
            <person name="Aleksandrzak-Piekarczyk T."/>
            <person name="Szatraj K."/>
            <person name="Zielenkiewicz U."/>
            <person name="Pilsyk S."/>
            <person name="Malc E."/>
            <person name="Mieczkowski P."/>
            <person name="Kruszewska J.S."/>
            <person name="Biernat P."/>
            <person name="Pawlowska J."/>
        </authorList>
    </citation>
    <scope>NUCLEOTIDE SEQUENCE</scope>
    <source>
        <strain evidence="5">CBS 226.32</strain>
    </source>
</reference>
<dbReference type="PROSITE" id="PS50071">
    <property type="entry name" value="HOMEOBOX_2"/>
    <property type="match status" value="1"/>
</dbReference>
<feature type="compositionally biased region" description="Acidic residues" evidence="3">
    <location>
        <begin position="491"/>
        <end position="507"/>
    </location>
</feature>
<name>A0A8H7QDL0_9FUNG</name>
<proteinExistence type="predicted"/>
<evidence type="ECO:0000259" key="4">
    <source>
        <dbReference type="PROSITE" id="PS50071"/>
    </source>
</evidence>
<feature type="compositionally biased region" description="Acidic residues" evidence="3">
    <location>
        <begin position="515"/>
        <end position="531"/>
    </location>
</feature>
<feature type="region of interest" description="Disordered" evidence="3">
    <location>
        <begin position="423"/>
        <end position="451"/>
    </location>
</feature>
<evidence type="ECO:0000313" key="5">
    <source>
        <dbReference type="EMBL" id="KAG2189855.1"/>
    </source>
</evidence>
<feature type="region of interest" description="Disordered" evidence="3">
    <location>
        <begin position="552"/>
        <end position="587"/>
    </location>
</feature>
<dbReference type="AlphaFoldDB" id="A0A8H7QDL0"/>
<gene>
    <name evidence="5" type="ORF">INT46_000458</name>
</gene>
<dbReference type="OrthoDB" id="2389483at2759"/>
<dbReference type="SMART" id="SM00389">
    <property type="entry name" value="HOX"/>
    <property type="match status" value="1"/>
</dbReference>
<sequence>MQLNTTATITTTAASSLSYQIDPIIYNTEIMIKSESSNDFDMFASKQILIPSNLNYHSSTSPGSISSISFPMVGEDGLGASAIAVDVTDGSQLNTIETDGQGNLDIDFNIELNDDDLQETTNPSSTTILFFEMMQDFPDLSSFVCHQDFNSFARIWLDYQRNIHLAQRFQYRSDVLAWLKAAALQLHFCLVTLVRSSPKRNDEATSMFSAFRRLKDRVEIMYSVIKIVENGRKIGQTPLEAIAPLVNQADEIQRNVNYFNQEQNVIPVVNQDTNLVELRNSNQVKMSNLSKGLISTYNMMPYDNDQTASAVTSFDSIVCSIQAQSTANDNTIMPIDHSNLTSFQPAKELSNFASGSSTPAFYVPNDIYSSISRLGFETPLSNTSCSSTPLQHPVLFSHIEPSWIYSPQVNWYFLPVSPSTEHSTQKFLSSPGSPTCAQQDAGVAEEGQKEEATVGSIQAPCNTCDEELFSFSPTCDTLTTVSPINTFSHSEEEEDDDDGDDEQEQAEECQTPSTQDEDYSQLSDMEDDDDEWMEPRTIKRQQYSFATIATTTATASGRRNRKPGPNTKELRKRVAVTGAQKTRRTATSYDAKTTHYLKSIFFDIYSTKDKLTKDQRRKVQQETGLKPRNITYWFSNHKRRFQHSLNVFKQTVQETQGKVKTYDDFLIYRRINGLPEEVQEGEFLDDKSISF</sequence>
<comment type="caution">
    <text evidence="5">The sequence shown here is derived from an EMBL/GenBank/DDBJ whole genome shotgun (WGS) entry which is preliminary data.</text>
</comment>
<protein>
    <recommendedName>
        <fullName evidence="4">Homeobox domain-containing protein</fullName>
    </recommendedName>
</protein>
<feature type="domain" description="Homeobox" evidence="4">
    <location>
        <begin position="580"/>
        <end position="644"/>
    </location>
</feature>
<feature type="region of interest" description="Disordered" evidence="3">
    <location>
        <begin position="488"/>
        <end position="531"/>
    </location>
</feature>